<gene>
    <name evidence="5" type="ORF">BAE44_0011191</name>
</gene>
<accession>A0A1E5VRP4</accession>
<keyword evidence="3" id="KW-0472">Membrane</keyword>
<evidence type="ECO:0000256" key="1">
    <source>
        <dbReference type="ARBA" id="ARBA00004370"/>
    </source>
</evidence>
<dbReference type="Proteomes" id="UP000095767">
    <property type="component" value="Unassembled WGS sequence"/>
</dbReference>
<proteinExistence type="inferred from homology"/>
<dbReference type="EMBL" id="LWDX02031634">
    <property type="protein sequence ID" value="OEL27787.1"/>
    <property type="molecule type" value="Genomic_DNA"/>
</dbReference>
<evidence type="ECO:0000256" key="2">
    <source>
        <dbReference type="ARBA" id="ARBA00009444"/>
    </source>
</evidence>
<feature type="domain" description="Cysteine-rich transmembrane" evidence="4">
    <location>
        <begin position="54"/>
        <end position="85"/>
    </location>
</feature>
<dbReference type="InterPro" id="IPR028144">
    <property type="entry name" value="CYSTM_dom"/>
</dbReference>
<evidence type="ECO:0000313" key="5">
    <source>
        <dbReference type="EMBL" id="OEL27787.1"/>
    </source>
</evidence>
<comment type="caution">
    <text evidence="5">The sequence shown here is derived from an EMBL/GenBank/DDBJ whole genome shotgun (WGS) entry which is preliminary data.</text>
</comment>
<protein>
    <recommendedName>
        <fullName evidence="4">Cysteine-rich transmembrane domain-containing protein</fullName>
    </recommendedName>
</protein>
<evidence type="ECO:0000313" key="6">
    <source>
        <dbReference type="Proteomes" id="UP000095767"/>
    </source>
</evidence>
<comment type="subcellular location">
    <subcellularLocation>
        <location evidence="1">Membrane</location>
    </subcellularLocation>
</comment>
<evidence type="ECO:0000259" key="4">
    <source>
        <dbReference type="Pfam" id="PF12734"/>
    </source>
</evidence>
<evidence type="ECO:0000256" key="3">
    <source>
        <dbReference type="ARBA" id="ARBA00023136"/>
    </source>
</evidence>
<dbReference type="AlphaFoldDB" id="A0A1E5VRP4"/>
<sequence>MSDRRYGYSYPPPQENGKAPFYMHVARVLALELPVCTDRAGYYSNGPPVMAPPQYQYAPPPRREPSFLEGCLAALCCCCLIDECCCDPSVIFVS</sequence>
<keyword evidence="6" id="KW-1185">Reference proteome</keyword>
<name>A0A1E5VRP4_9POAL</name>
<dbReference type="GO" id="GO:0016020">
    <property type="term" value="C:membrane"/>
    <property type="evidence" value="ECO:0007669"/>
    <property type="project" value="UniProtKB-SubCell"/>
</dbReference>
<organism evidence="5 6">
    <name type="scientific">Dichanthelium oligosanthes</name>
    <dbReference type="NCBI Taxonomy" id="888268"/>
    <lineage>
        <taxon>Eukaryota</taxon>
        <taxon>Viridiplantae</taxon>
        <taxon>Streptophyta</taxon>
        <taxon>Embryophyta</taxon>
        <taxon>Tracheophyta</taxon>
        <taxon>Spermatophyta</taxon>
        <taxon>Magnoliopsida</taxon>
        <taxon>Liliopsida</taxon>
        <taxon>Poales</taxon>
        <taxon>Poaceae</taxon>
        <taxon>PACMAD clade</taxon>
        <taxon>Panicoideae</taxon>
        <taxon>Panicodae</taxon>
        <taxon>Paniceae</taxon>
        <taxon>Dichantheliinae</taxon>
        <taxon>Dichanthelium</taxon>
    </lineage>
</organism>
<reference evidence="5 6" key="1">
    <citation type="submission" date="2016-09" db="EMBL/GenBank/DDBJ databases">
        <title>The draft genome of Dichanthelium oligosanthes: A C3 panicoid grass species.</title>
        <authorList>
            <person name="Studer A.J."/>
            <person name="Schnable J.C."/>
            <person name="Brutnell T.P."/>
        </authorList>
    </citation>
    <scope>NUCLEOTIDE SEQUENCE [LARGE SCALE GENOMIC DNA]</scope>
    <source>
        <strain evidence="6">cv. Kellogg 1175</strain>
        <tissue evidence="5">Leaf</tissue>
    </source>
</reference>
<dbReference type="Pfam" id="PF12734">
    <property type="entry name" value="CYSTM"/>
    <property type="match status" value="1"/>
</dbReference>
<comment type="similarity">
    <text evidence="2">Belongs to the CYSTM1 family.</text>
</comment>